<accession>A0A537KS44</accession>
<dbReference type="Proteomes" id="UP000319353">
    <property type="component" value="Unassembled WGS sequence"/>
</dbReference>
<protein>
    <submittedName>
        <fullName evidence="2">Uncharacterized protein</fullName>
    </submittedName>
</protein>
<evidence type="ECO:0000256" key="1">
    <source>
        <dbReference type="SAM" id="Phobius"/>
    </source>
</evidence>
<proteinExistence type="predicted"/>
<organism evidence="2 3">
    <name type="scientific">Candidatus Segetimicrobium genomatis</name>
    <dbReference type="NCBI Taxonomy" id="2569760"/>
    <lineage>
        <taxon>Bacteria</taxon>
        <taxon>Bacillati</taxon>
        <taxon>Candidatus Sysuimicrobiota</taxon>
        <taxon>Candidatus Sysuimicrobiia</taxon>
        <taxon>Candidatus Sysuimicrobiales</taxon>
        <taxon>Candidatus Segetimicrobiaceae</taxon>
        <taxon>Candidatus Segetimicrobium</taxon>
    </lineage>
</organism>
<dbReference type="EMBL" id="VBAL01000163">
    <property type="protein sequence ID" value="TMI98551.1"/>
    <property type="molecule type" value="Genomic_DNA"/>
</dbReference>
<comment type="caution">
    <text evidence="2">The sequence shown here is derived from an EMBL/GenBank/DDBJ whole genome shotgun (WGS) entry which is preliminary data.</text>
</comment>
<gene>
    <name evidence="2" type="ORF">E6H01_12285</name>
</gene>
<evidence type="ECO:0000313" key="2">
    <source>
        <dbReference type="EMBL" id="TMI98551.1"/>
    </source>
</evidence>
<feature type="non-terminal residue" evidence="2">
    <location>
        <position position="220"/>
    </location>
</feature>
<reference evidence="2 3" key="1">
    <citation type="journal article" date="2019" name="Nat. Microbiol.">
        <title>Mediterranean grassland soil C-N compound turnover is dependent on rainfall and depth, and is mediated by genomically divergent microorganisms.</title>
        <authorList>
            <person name="Diamond S."/>
            <person name="Andeer P.F."/>
            <person name="Li Z."/>
            <person name="Crits-Christoph A."/>
            <person name="Burstein D."/>
            <person name="Anantharaman K."/>
            <person name="Lane K.R."/>
            <person name="Thomas B.C."/>
            <person name="Pan C."/>
            <person name="Northen T.R."/>
            <person name="Banfield J.F."/>
        </authorList>
    </citation>
    <scope>NUCLEOTIDE SEQUENCE [LARGE SCALE GENOMIC DNA]</scope>
    <source>
        <strain evidence="2">NP_4</strain>
    </source>
</reference>
<dbReference type="AlphaFoldDB" id="A0A537KS44"/>
<feature type="transmembrane region" description="Helical" evidence="1">
    <location>
        <begin position="12"/>
        <end position="33"/>
    </location>
</feature>
<name>A0A537KS44_9BACT</name>
<keyword evidence="1" id="KW-0472">Membrane</keyword>
<evidence type="ECO:0000313" key="3">
    <source>
        <dbReference type="Proteomes" id="UP000319353"/>
    </source>
</evidence>
<keyword evidence="1" id="KW-1133">Transmembrane helix</keyword>
<keyword evidence="1" id="KW-0812">Transmembrane</keyword>
<sequence>MSSSLDRNHRALRIASAVLAVLMISVVVANVLWPGPPPPAVNQPRMPPSQSPFPTFVPGPVLHAARIDADANLSMRLLMTSLQGIVNRAAVELYLDVPAGVAGNTSQMLSYLGARYNVTYGVMSAQAAIDAYVRRAAGVVVYDPSRPESIDVGTVLAAQQDAVLAGPELAGWLFNRYALPTLFDYAKRPDWTSLDAVGAYDRALRELYPHAYPYLLAILP</sequence>